<accession>A0ABQ5J4T2</accession>
<protein>
    <submittedName>
        <fullName evidence="2">Uncharacterized protein</fullName>
    </submittedName>
</protein>
<name>A0ABQ5J4T2_9ASTR</name>
<evidence type="ECO:0000313" key="2">
    <source>
        <dbReference type="EMBL" id="GJU07522.1"/>
    </source>
</evidence>
<comment type="caution">
    <text evidence="2">The sequence shown here is derived from an EMBL/GenBank/DDBJ whole genome shotgun (WGS) entry which is preliminary data.</text>
</comment>
<reference evidence="2" key="1">
    <citation type="journal article" date="2022" name="Int. J. Mol. Sci.">
        <title>Draft Genome of Tanacetum Coccineum: Genomic Comparison of Closely Related Tanacetum-Family Plants.</title>
        <authorList>
            <person name="Yamashiro T."/>
            <person name="Shiraishi A."/>
            <person name="Nakayama K."/>
            <person name="Satake H."/>
        </authorList>
    </citation>
    <scope>NUCLEOTIDE SEQUENCE</scope>
</reference>
<gene>
    <name evidence="2" type="ORF">Tco_1123952</name>
</gene>
<evidence type="ECO:0000313" key="3">
    <source>
        <dbReference type="Proteomes" id="UP001151760"/>
    </source>
</evidence>
<dbReference type="Proteomes" id="UP001151760">
    <property type="component" value="Unassembled WGS sequence"/>
</dbReference>
<keyword evidence="3" id="KW-1185">Reference proteome</keyword>
<feature type="region of interest" description="Disordered" evidence="1">
    <location>
        <begin position="23"/>
        <end position="51"/>
    </location>
</feature>
<reference evidence="2" key="2">
    <citation type="submission" date="2022-01" db="EMBL/GenBank/DDBJ databases">
        <authorList>
            <person name="Yamashiro T."/>
            <person name="Shiraishi A."/>
            <person name="Satake H."/>
            <person name="Nakayama K."/>
        </authorList>
    </citation>
    <scope>NUCLEOTIDE SEQUENCE</scope>
</reference>
<proteinExistence type="predicted"/>
<sequence length="118" mass="13674">MCISENVLWIEFPSYNEDSLSAKHQRAVKDSMSAKPQRPPQTYSSQRHRQGSRRLLEDMLVSWDGYQLDKVVFDLKPELKYELVKVVNSWQNCSQKYGRDVSKNGRALNAFVLPPQDA</sequence>
<organism evidence="2 3">
    <name type="scientific">Tanacetum coccineum</name>
    <dbReference type="NCBI Taxonomy" id="301880"/>
    <lineage>
        <taxon>Eukaryota</taxon>
        <taxon>Viridiplantae</taxon>
        <taxon>Streptophyta</taxon>
        <taxon>Embryophyta</taxon>
        <taxon>Tracheophyta</taxon>
        <taxon>Spermatophyta</taxon>
        <taxon>Magnoliopsida</taxon>
        <taxon>eudicotyledons</taxon>
        <taxon>Gunneridae</taxon>
        <taxon>Pentapetalae</taxon>
        <taxon>asterids</taxon>
        <taxon>campanulids</taxon>
        <taxon>Asterales</taxon>
        <taxon>Asteraceae</taxon>
        <taxon>Asteroideae</taxon>
        <taxon>Anthemideae</taxon>
        <taxon>Anthemidinae</taxon>
        <taxon>Tanacetum</taxon>
    </lineage>
</organism>
<evidence type="ECO:0000256" key="1">
    <source>
        <dbReference type="SAM" id="MobiDB-lite"/>
    </source>
</evidence>
<dbReference type="EMBL" id="BQNB010021547">
    <property type="protein sequence ID" value="GJU07522.1"/>
    <property type="molecule type" value="Genomic_DNA"/>
</dbReference>